<evidence type="ECO:0000313" key="1">
    <source>
        <dbReference type="EMBL" id="CAL1277319.1"/>
    </source>
</evidence>
<sequence>MLLLQIPILHIHASVTAEERNLTNLDNCQTNLPENVHIHQRCCPVILYKFSRTMTTMVTDFDKTWTSNCFLDQSPPKPSPIMQMKFFTPKSNLKTPSPKSMKIITHEASRIVDQLYSSPVNYSEVMIHDEVFPTIKSLDDAYLDEFHIKSKSLSTTDITSTHENVDQNNTNLLDLTKCAISAVSSCTSKDLVSDEKLSKIVQQSGIKLAVEQDSMSGNTVASITPENALNQKSHIESYVSNKDKVKCVLCAVNSDPVIPECVNVLSDKLLEHEHEITAYKNMPTLAKDFGFKMSLEHSKKNKENILQSKGTRGEKYEPRFSMAEKSCNSIEDKSKGTKIRKNQILRNESMLEKFSKMSISKKCLVLEKKAKENQNSEQSFSKEPKAFMQKSDVVSSQSLLYKRDPLCKTGPLLETPVVASSVRRIHSFHTGGSKNAFPVERKFMSTTESCSKVLKPKMSLNQVSINGNRLSTPLQSGRFKPANSSTANPMQRKSLVFGSNYSLVASNIKVAAQNDRHSTIKKPVVNSSSRHGLVKKLSMPSSLPKFKNDSLSRKLFP</sequence>
<gene>
    <name evidence="1" type="ORF">LARSCL_LOCUS9162</name>
</gene>
<organism evidence="1 2">
    <name type="scientific">Larinioides sclopetarius</name>
    <dbReference type="NCBI Taxonomy" id="280406"/>
    <lineage>
        <taxon>Eukaryota</taxon>
        <taxon>Metazoa</taxon>
        <taxon>Ecdysozoa</taxon>
        <taxon>Arthropoda</taxon>
        <taxon>Chelicerata</taxon>
        <taxon>Arachnida</taxon>
        <taxon>Araneae</taxon>
        <taxon>Araneomorphae</taxon>
        <taxon>Entelegynae</taxon>
        <taxon>Araneoidea</taxon>
        <taxon>Araneidae</taxon>
        <taxon>Larinioides</taxon>
    </lineage>
</organism>
<keyword evidence="2" id="KW-1185">Reference proteome</keyword>
<protein>
    <submittedName>
        <fullName evidence="1">Uncharacterized protein</fullName>
    </submittedName>
</protein>
<name>A0AAV2A1N6_9ARAC</name>
<evidence type="ECO:0000313" key="2">
    <source>
        <dbReference type="Proteomes" id="UP001497382"/>
    </source>
</evidence>
<accession>A0AAV2A1N6</accession>
<proteinExistence type="predicted"/>
<reference evidence="1 2" key="1">
    <citation type="submission" date="2024-04" db="EMBL/GenBank/DDBJ databases">
        <authorList>
            <person name="Rising A."/>
            <person name="Reimegard J."/>
            <person name="Sonavane S."/>
            <person name="Akerstrom W."/>
            <person name="Nylinder S."/>
            <person name="Hedman E."/>
            <person name="Kallberg Y."/>
        </authorList>
    </citation>
    <scope>NUCLEOTIDE SEQUENCE [LARGE SCALE GENOMIC DNA]</scope>
</reference>
<comment type="caution">
    <text evidence="1">The sequence shown here is derived from an EMBL/GenBank/DDBJ whole genome shotgun (WGS) entry which is preliminary data.</text>
</comment>
<dbReference type="EMBL" id="CAXIEN010000101">
    <property type="protein sequence ID" value="CAL1277319.1"/>
    <property type="molecule type" value="Genomic_DNA"/>
</dbReference>
<dbReference type="AlphaFoldDB" id="A0AAV2A1N6"/>
<dbReference type="Proteomes" id="UP001497382">
    <property type="component" value="Unassembled WGS sequence"/>
</dbReference>